<dbReference type="Proteomes" id="UP000541421">
    <property type="component" value="Unassembled WGS sequence"/>
</dbReference>
<comment type="catalytic activity">
    <reaction evidence="11">
        <text>[GlcNAc-(1-&gt;4)-Mur2Ac(oyl-L-Ala-gamma-D-Glu-L-Lys-D-Ala-D-Ala)](n)-di-trans,octa-cis-undecaprenyl diphosphate + beta-D-GlcNAc-(1-&gt;4)-Mur2Ac(oyl-L-Ala-gamma-D-Glu-L-Lys-D-Ala-D-Ala)-di-trans,octa-cis-undecaprenyl diphosphate = [GlcNAc-(1-&gt;4)-Mur2Ac(oyl-L-Ala-gamma-D-Glu-L-Lys-D-Ala-D-Ala)](n+1)-di-trans,octa-cis-undecaprenyl diphosphate + di-trans,octa-cis-undecaprenyl diphosphate + H(+)</text>
        <dbReference type="Rhea" id="RHEA:23708"/>
        <dbReference type="Rhea" id="RHEA-COMP:9602"/>
        <dbReference type="Rhea" id="RHEA-COMP:9603"/>
        <dbReference type="ChEBI" id="CHEBI:15378"/>
        <dbReference type="ChEBI" id="CHEBI:58405"/>
        <dbReference type="ChEBI" id="CHEBI:60033"/>
        <dbReference type="ChEBI" id="CHEBI:78435"/>
        <dbReference type="EC" id="2.4.99.28"/>
    </reaction>
</comment>
<dbReference type="InterPro" id="IPR050396">
    <property type="entry name" value="Glycosyltr_51/Transpeptidase"/>
</dbReference>
<dbReference type="UniPathway" id="UPA00219"/>
<dbReference type="InterPro" id="IPR011815">
    <property type="entry name" value="PBP_1c"/>
</dbReference>
<evidence type="ECO:0000256" key="10">
    <source>
        <dbReference type="ARBA" id="ARBA00044770"/>
    </source>
</evidence>
<keyword evidence="7" id="KW-0808">Transferase</keyword>
<dbReference type="InterPro" id="IPR012338">
    <property type="entry name" value="Beta-lactam/transpept-like"/>
</dbReference>
<dbReference type="Pfam" id="PF00905">
    <property type="entry name" value="Transpeptidase"/>
    <property type="match status" value="1"/>
</dbReference>
<dbReference type="InterPro" id="IPR023346">
    <property type="entry name" value="Lysozyme-like_dom_sf"/>
</dbReference>
<keyword evidence="5" id="KW-0645">Protease</keyword>
<keyword evidence="8" id="KW-0378">Hydrolase</keyword>
<dbReference type="Pfam" id="PF00912">
    <property type="entry name" value="Transgly"/>
    <property type="match status" value="1"/>
</dbReference>
<dbReference type="SUPFAM" id="SSF56601">
    <property type="entry name" value="beta-lactamase/transpeptidase-like"/>
    <property type="match status" value="1"/>
</dbReference>
<evidence type="ECO:0000256" key="7">
    <source>
        <dbReference type="ARBA" id="ARBA00022679"/>
    </source>
</evidence>
<comment type="similarity">
    <text evidence="2">In the C-terminal section; belongs to the transpeptidase family.</text>
</comment>
<comment type="pathway">
    <text evidence="1">Cell wall biogenesis; peptidoglycan biosynthesis.</text>
</comment>
<evidence type="ECO:0000256" key="5">
    <source>
        <dbReference type="ARBA" id="ARBA00022670"/>
    </source>
</evidence>
<evidence type="ECO:0000259" key="13">
    <source>
        <dbReference type="Pfam" id="PF00912"/>
    </source>
</evidence>
<evidence type="ECO:0000256" key="8">
    <source>
        <dbReference type="ARBA" id="ARBA00022801"/>
    </source>
</evidence>
<proteinExistence type="inferred from homology"/>
<dbReference type="GO" id="GO:0006508">
    <property type="term" value="P:proteolysis"/>
    <property type="evidence" value="ECO:0007669"/>
    <property type="project" value="UniProtKB-KW"/>
</dbReference>
<dbReference type="Pfam" id="PF06832">
    <property type="entry name" value="BiPBP_C"/>
    <property type="match status" value="1"/>
</dbReference>
<dbReference type="PANTHER" id="PTHR32282:SF15">
    <property type="entry name" value="PENICILLIN-BINDING PROTEIN 1C"/>
    <property type="match status" value="1"/>
</dbReference>
<evidence type="ECO:0000256" key="11">
    <source>
        <dbReference type="ARBA" id="ARBA00049902"/>
    </source>
</evidence>
<dbReference type="NCBIfam" id="TIGR02073">
    <property type="entry name" value="PBP_1c"/>
    <property type="match status" value="1"/>
</dbReference>
<feature type="domain" description="Penicillin-binding protein transpeptidase" evidence="12">
    <location>
        <begin position="314"/>
        <end position="579"/>
    </location>
</feature>
<accession>A0A7Y4LBN3</accession>
<evidence type="ECO:0000256" key="1">
    <source>
        <dbReference type="ARBA" id="ARBA00004752"/>
    </source>
</evidence>
<keyword evidence="16" id="KW-1185">Reference proteome</keyword>
<organism evidence="15 16">
    <name type="scientific">Pelistega europaea</name>
    <dbReference type="NCBI Taxonomy" id="106147"/>
    <lineage>
        <taxon>Bacteria</taxon>
        <taxon>Pseudomonadati</taxon>
        <taxon>Pseudomonadota</taxon>
        <taxon>Betaproteobacteria</taxon>
        <taxon>Burkholderiales</taxon>
        <taxon>Alcaligenaceae</taxon>
        <taxon>Pelistega</taxon>
    </lineage>
</organism>
<feature type="domain" description="Penicillin-binding C-terminal" evidence="14">
    <location>
        <begin position="690"/>
        <end position="769"/>
    </location>
</feature>
<keyword evidence="4" id="KW-0121">Carboxypeptidase</keyword>
<dbReference type="GO" id="GO:0030288">
    <property type="term" value="C:outer membrane-bounded periplasmic space"/>
    <property type="evidence" value="ECO:0007669"/>
    <property type="project" value="TreeGrafter"/>
</dbReference>
<evidence type="ECO:0000256" key="6">
    <source>
        <dbReference type="ARBA" id="ARBA00022676"/>
    </source>
</evidence>
<evidence type="ECO:0000313" key="16">
    <source>
        <dbReference type="Proteomes" id="UP000541421"/>
    </source>
</evidence>
<name>A0A7Y4LBN3_9BURK</name>
<dbReference type="Gene3D" id="1.10.3810.10">
    <property type="entry name" value="Biosynthetic peptidoglycan transglycosylase-like"/>
    <property type="match status" value="1"/>
</dbReference>
<dbReference type="PANTHER" id="PTHR32282">
    <property type="entry name" value="BINDING PROTEIN TRANSPEPTIDASE, PUTATIVE-RELATED"/>
    <property type="match status" value="1"/>
</dbReference>
<dbReference type="Gene3D" id="3.40.710.10">
    <property type="entry name" value="DD-peptidase/beta-lactamase superfamily"/>
    <property type="match status" value="1"/>
</dbReference>
<evidence type="ECO:0000259" key="14">
    <source>
        <dbReference type="Pfam" id="PF06832"/>
    </source>
</evidence>
<evidence type="ECO:0000256" key="4">
    <source>
        <dbReference type="ARBA" id="ARBA00022645"/>
    </source>
</evidence>
<sequence length="774" mass="86198">MKKWYGHFFLVSVLLVFLTYVGGQLFISTLNVPSFIQISQQNPSSFIQILARDGSPIETVRADFQQRRLAWQPLKNYSERLQSFVLLSEDKRFYQHSGVDGLALLSALRGVLLGERGRGASTISMQIVGMIIPELQRQNGSRTYQQKILQMFYAQALEQHWSKEQILEAYLNLVPLRGEIVGMAAGAQTFFQKYPAALNERESAVLAAMLRAPNVDKETLIRRTCDLLLSHHNHCDYLDTFVANMLGRSYKQFLDTPADAPHLASQLIKAYQQSGVSISHTLYSTIDKSLQRFIQQRIQSRLVDLFQEKASDAAVVVLDNQTGEVLAYVGSSGHLSAAQHVDHANAPRQAGSTLKPFLYAQAIAQKHLTAASLLNDDVLSLDAGSGLYVPQNYDRRFNGWVSVRTALASSLNIPAVKTLTMLGIDDFRDKLVELGLPLTETGEFYGYSLALGSSDVTLLSLTNAYRVLANLGVYSPVRWMPKSLNKMNSMAQDEDAPQNNETTNYLNEKKRVFSPESSWIIGNILSDRYARVLTFGADSALSTPFWAAVKTGTSKDMRDNWAIGWSSRYTVGVWVGNSAGASMRNVSGVSGAAPIWHDVMAYLHKELPSIEPPKPETVVAEDIHYRPAVEPTRKEYFIAGTQMQEVHLSATRGTSVEEGTLATQNVTTVMQTTSENLAETDITASDTVASIFISTPTNGTIIAWDPDIPKDYQQLKMEARQINHILPTQVYWVLNGVKIGRGNPFYWPLKVGRYTLGLFAQDGRQLDEVMFQVR</sequence>
<feature type="domain" description="Glycosyl transferase family 51" evidence="13">
    <location>
        <begin position="58"/>
        <end position="215"/>
    </location>
</feature>
<evidence type="ECO:0000256" key="2">
    <source>
        <dbReference type="ARBA" id="ARBA00007090"/>
    </source>
</evidence>
<keyword evidence="9" id="KW-0511">Multifunctional enzyme</keyword>
<reference evidence="15 16" key="1">
    <citation type="submission" date="2020-05" db="EMBL/GenBank/DDBJ databases">
        <authorList>
            <person name="Niu N."/>
        </authorList>
    </citation>
    <scope>NUCLEOTIDE SEQUENCE [LARGE SCALE GENOMIC DNA]</scope>
    <source>
        <strain evidence="15 16">LMG10982</strain>
    </source>
</reference>
<dbReference type="GO" id="GO:0009252">
    <property type="term" value="P:peptidoglycan biosynthetic process"/>
    <property type="evidence" value="ECO:0007669"/>
    <property type="project" value="UniProtKB-UniPathway"/>
</dbReference>
<dbReference type="InterPro" id="IPR001264">
    <property type="entry name" value="Glyco_trans_51"/>
</dbReference>
<dbReference type="InterPro" id="IPR009647">
    <property type="entry name" value="PBP_C"/>
</dbReference>
<dbReference type="EMBL" id="JABGBO010000013">
    <property type="protein sequence ID" value="NOL50498.1"/>
    <property type="molecule type" value="Genomic_DNA"/>
</dbReference>
<dbReference type="GO" id="GO:0008658">
    <property type="term" value="F:penicillin binding"/>
    <property type="evidence" value="ECO:0007669"/>
    <property type="project" value="InterPro"/>
</dbReference>
<comment type="caution">
    <text evidence="15">The sequence shown here is derived from an EMBL/GenBank/DDBJ whole genome shotgun (WGS) entry which is preliminary data.</text>
</comment>
<keyword evidence="6" id="KW-0328">Glycosyltransferase</keyword>
<dbReference type="AlphaFoldDB" id="A0A7Y4LBN3"/>
<evidence type="ECO:0000256" key="3">
    <source>
        <dbReference type="ARBA" id="ARBA00007739"/>
    </source>
</evidence>
<protein>
    <recommendedName>
        <fullName evidence="10">peptidoglycan glycosyltransferase</fullName>
        <ecNumber evidence="10">2.4.99.28</ecNumber>
    </recommendedName>
</protein>
<comment type="similarity">
    <text evidence="3">In the N-terminal section; belongs to the glycosyltransferase 51 family.</text>
</comment>
<evidence type="ECO:0000256" key="9">
    <source>
        <dbReference type="ARBA" id="ARBA00023268"/>
    </source>
</evidence>
<gene>
    <name evidence="15" type="primary">pbpC</name>
    <name evidence="15" type="ORF">HKX40_10200</name>
</gene>
<evidence type="ECO:0000259" key="12">
    <source>
        <dbReference type="Pfam" id="PF00905"/>
    </source>
</evidence>
<dbReference type="InterPro" id="IPR001460">
    <property type="entry name" value="PCN-bd_Tpept"/>
</dbReference>
<evidence type="ECO:0000313" key="15">
    <source>
        <dbReference type="EMBL" id="NOL50498.1"/>
    </source>
</evidence>
<dbReference type="SUPFAM" id="SSF53955">
    <property type="entry name" value="Lysozyme-like"/>
    <property type="match status" value="1"/>
</dbReference>
<dbReference type="RefSeq" id="WP_171589483.1">
    <property type="nucleotide sequence ID" value="NZ_JABGBO010000013.1"/>
</dbReference>
<dbReference type="EC" id="2.4.99.28" evidence="10"/>
<dbReference type="InterPro" id="IPR036950">
    <property type="entry name" value="PBP_transglycosylase"/>
</dbReference>
<dbReference type="GO" id="GO:0004180">
    <property type="term" value="F:carboxypeptidase activity"/>
    <property type="evidence" value="ECO:0007669"/>
    <property type="project" value="UniProtKB-KW"/>
</dbReference>
<dbReference type="GO" id="GO:0008955">
    <property type="term" value="F:peptidoglycan glycosyltransferase activity"/>
    <property type="evidence" value="ECO:0007669"/>
    <property type="project" value="UniProtKB-EC"/>
</dbReference>